<dbReference type="Pfam" id="PF03176">
    <property type="entry name" value="MMPL"/>
    <property type="match status" value="2"/>
</dbReference>
<dbReference type="PROSITE" id="PS50156">
    <property type="entry name" value="SSD"/>
    <property type="match status" value="1"/>
</dbReference>
<keyword evidence="10" id="KW-1185">Reference proteome</keyword>
<keyword evidence="4 7" id="KW-0812">Transmembrane</keyword>
<dbReference type="Proteomes" id="UP001501822">
    <property type="component" value="Unassembled WGS sequence"/>
</dbReference>
<gene>
    <name evidence="9" type="ORF">GCM10010151_32190</name>
</gene>
<sequence length="701" mass="73902">MLESSGRLIHHRHRWVLAAAAVFVVIAAVWGTQVFGSLKSGGFEDPHSESARATALINERIGPPAGDLVVLYQSASRTVDDPAFRDAVTGTLARLPRDQVRGITTFWSTGSPAFVSRDRHATYAAVRLSGADVPARVKTYDKIRDAFAAPGLTTLRGGTVAVNSQLHEQTSKDLARAEMISMPILLVLLVVIFGSVVSALLPLAIGVVAILGAFTALRVATMTTDVSTFAVNIITMLGLGLAIDYSLFIVTRFREELGRTNSEREALTRTMATAGRTVGFSGITVAIAFGGLLLFPQMFLRSMGLGGIAVVLVDMVAALTLLPALLAVLGRRVDALRVLPRRRADREGRGAWFRLAHSVMRRPVAYAVGVTIVLLALGAPFLGIRFGSVDVRALPGGAEGRTVATALDRDFARGGPAPIDVVVTGGVPRPQVDAYLGRLRGVPGVTGAEVTDTGRDAALVAVRLDGDPQSGAARAVVRRIRTLPAPGTAYAGGETAQLTDLLSSLGHVLPRAALFVGVVTFALLFAALGSILLPLKALVMNALSLSAAFGVMVWGFQDGHLAGALGFTSTGNVEASQPVLILAVAFGLSMDYELFLLSRIREEWQRTGDNTGAVASGLQSTGRIITNAALLLAVVIAAFTTSGVSFIKLIGVGLLVAVVVDATLVRALLVPATMRLLGRANWWLPRPLRRLHARVAIRESA</sequence>
<dbReference type="PANTHER" id="PTHR33406">
    <property type="entry name" value="MEMBRANE PROTEIN MJ1562-RELATED"/>
    <property type="match status" value="1"/>
</dbReference>
<keyword evidence="6 7" id="KW-0472">Membrane</keyword>
<feature type="transmembrane region" description="Helical" evidence="7">
    <location>
        <begin position="646"/>
        <end position="669"/>
    </location>
</feature>
<accession>A0ABP3GAD0</accession>
<evidence type="ECO:0000313" key="10">
    <source>
        <dbReference type="Proteomes" id="UP001501822"/>
    </source>
</evidence>
<evidence type="ECO:0000313" key="9">
    <source>
        <dbReference type="EMBL" id="GAA0340145.1"/>
    </source>
</evidence>
<feature type="transmembrane region" description="Helical" evidence="7">
    <location>
        <begin position="274"/>
        <end position="295"/>
    </location>
</feature>
<dbReference type="InterPro" id="IPR004869">
    <property type="entry name" value="MMPL_dom"/>
</dbReference>
<feature type="transmembrane region" description="Helical" evidence="7">
    <location>
        <begin position="229"/>
        <end position="253"/>
    </location>
</feature>
<comment type="similarity">
    <text evidence="2">Belongs to the resistance-nodulation-cell division (RND) (TC 2.A.6) family. MmpL subfamily.</text>
</comment>
<comment type="caution">
    <text evidence="9">The sequence shown here is derived from an EMBL/GenBank/DDBJ whole genome shotgun (WGS) entry which is preliminary data.</text>
</comment>
<protein>
    <submittedName>
        <fullName evidence="9">MMPL family transporter</fullName>
    </submittedName>
</protein>
<reference evidence="10" key="1">
    <citation type="journal article" date="2019" name="Int. J. Syst. Evol. Microbiol.">
        <title>The Global Catalogue of Microorganisms (GCM) 10K type strain sequencing project: providing services to taxonomists for standard genome sequencing and annotation.</title>
        <authorList>
            <consortium name="The Broad Institute Genomics Platform"/>
            <consortium name="The Broad Institute Genome Sequencing Center for Infectious Disease"/>
            <person name="Wu L."/>
            <person name="Ma J."/>
        </authorList>
    </citation>
    <scope>NUCLEOTIDE SEQUENCE [LARGE SCALE GENOMIC DNA]</scope>
    <source>
        <strain evidence="10">JCM 3146</strain>
    </source>
</reference>
<evidence type="ECO:0000256" key="5">
    <source>
        <dbReference type="ARBA" id="ARBA00022989"/>
    </source>
</evidence>
<evidence type="ECO:0000256" key="3">
    <source>
        <dbReference type="ARBA" id="ARBA00022475"/>
    </source>
</evidence>
<evidence type="ECO:0000259" key="8">
    <source>
        <dbReference type="PROSITE" id="PS50156"/>
    </source>
</evidence>
<proteinExistence type="inferred from homology"/>
<feature type="transmembrane region" description="Helical" evidence="7">
    <location>
        <begin position="184"/>
        <end position="217"/>
    </location>
</feature>
<dbReference type="InterPro" id="IPR050545">
    <property type="entry name" value="Mycobact_MmpL"/>
</dbReference>
<comment type="subcellular location">
    <subcellularLocation>
        <location evidence="1">Cell membrane</location>
        <topology evidence="1">Multi-pass membrane protein</topology>
    </subcellularLocation>
</comment>
<feature type="transmembrane region" description="Helical" evidence="7">
    <location>
        <begin position="512"/>
        <end position="533"/>
    </location>
</feature>
<evidence type="ECO:0000256" key="6">
    <source>
        <dbReference type="ARBA" id="ARBA00023136"/>
    </source>
</evidence>
<dbReference type="InterPro" id="IPR000731">
    <property type="entry name" value="SSD"/>
</dbReference>
<dbReference type="PANTHER" id="PTHR33406:SF11">
    <property type="entry name" value="MEMBRANE PROTEIN SCO6666-RELATED"/>
    <property type="match status" value="1"/>
</dbReference>
<name>A0ABP3GAD0_9ACTN</name>
<keyword evidence="3" id="KW-1003">Cell membrane</keyword>
<dbReference type="Gene3D" id="1.20.1640.10">
    <property type="entry name" value="Multidrug efflux transporter AcrB transmembrane domain"/>
    <property type="match status" value="2"/>
</dbReference>
<feature type="transmembrane region" description="Helical" evidence="7">
    <location>
        <begin position="538"/>
        <end position="557"/>
    </location>
</feature>
<keyword evidence="5 7" id="KW-1133">Transmembrane helix</keyword>
<dbReference type="EMBL" id="BAAABM010000023">
    <property type="protein sequence ID" value="GAA0340145.1"/>
    <property type="molecule type" value="Genomic_DNA"/>
</dbReference>
<feature type="transmembrane region" description="Helical" evidence="7">
    <location>
        <begin position="577"/>
        <end position="597"/>
    </location>
</feature>
<dbReference type="RefSeq" id="WP_252807843.1">
    <property type="nucleotide sequence ID" value="NZ_BAAABM010000023.1"/>
</dbReference>
<evidence type="ECO:0000256" key="7">
    <source>
        <dbReference type="SAM" id="Phobius"/>
    </source>
</evidence>
<feature type="transmembrane region" description="Helical" evidence="7">
    <location>
        <begin position="307"/>
        <end position="329"/>
    </location>
</feature>
<feature type="domain" description="SSD" evidence="8">
    <location>
        <begin position="203"/>
        <end position="328"/>
    </location>
</feature>
<feature type="transmembrane region" description="Helical" evidence="7">
    <location>
        <begin position="624"/>
        <end position="640"/>
    </location>
</feature>
<dbReference type="SUPFAM" id="SSF82866">
    <property type="entry name" value="Multidrug efflux transporter AcrB transmembrane domain"/>
    <property type="match status" value="2"/>
</dbReference>
<evidence type="ECO:0000256" key="1">
    <source>
        <dbReference type="ARBA" id="ARBA00004651"/>
    </source>
</evidence>
<evidence type="ECO:0000256" key="2">
    <source>
        <dbReference type="ARBA" id="ARBA00010157"/>
    </source>
</evidence>
<feature type="transmembrane region" description="Helical" evidence="7">
    <location>
        <begin position="15"/>
        <end position="35"/>
    </location>
</feature>
<evidence type="ECO:0000256" key="4">
    <source>
        <dbReference type="ARBA" id="ARBA00022692"/>
    </source>
</evidence>
<feature type="transmembrane region" description="Helical" evidence="7">
    <location>
        <begin position="364"/>
        <end position="384"/>
    </location>
</feature>
<organism evidence="9 10">
    <name type="scientific">Actinoallomurus spadix</name>
    <dbReference type="NCBI Taxonomy" id="79912"/>
    <lineage>
        <taxon>Bacteria</taxon>
        <taxon>Bacillati</taxon>
        <taxon>Actinomycetota</taxon>
        <taxon>Actinomycetes</taxon>
        <taxon>Streptosporangiales</taxon>
        <taxon>Thermomonosporaceae</taxon>
        <taxon>Actinoallomurus</taxon>
    </lineage>
</organism>